<reference evidence="12" key="1">
    <citation type="submission" date="2025-08" db="UniProtKB">
        <authorList>
            <consortium name="RefSeq"/>
        </authorList>
    </citation>
    <scope>IDENTIFICATION</scope>
</reference>
<feature type="domain" description="C2H2-type" evidence="9">
    <location>
        <begin position="426"/>
        <end position="449"/>
    </location>
</feature>
<dbReference type="GO" id="GO:0001228">
    <property type="term" value="F:DNA-binding transcription activator activity, RNA polymerase II-specific"/>
    <property type="evidence" value="ECO:0007669"/>
    <property type="project" value="TreeGrafter"/>
</dbReference>
<dbReference type="AlphaFoldDB" id="A0A6J1NXT7"/>
<organism evidence="11 12">
    <name type="scientific">Bicyclus anynana</name>
    <name type="common">Squinting bush brown butterfly</name>
    <dbReference type="NCBI Taxonomy" id="110368"/>
    <lineage>
        <taxon>Eukaryota</taxon>
        <taxon>Metazoa</taxon>
        <taxon>Ecdysozoa</taxon>
        <taxon>Arthropoda</taxon>
        <taxon>Hexapoda</taxon>
        <taxon>Insecta</taxon>
        <taxon>Pterygota</taxon>
        <taxon>Neoptera</taxon>
        <taxon>Endopterygota</taxon>
        <taxon>Lepidoptera</taxon>
        <taxon>Glossata</taxon>
        <taxon>Ditrysia</taxon>
        <taxon>Papilionoidea</taxon>
        <taxon>Nymphalidae</taxon>
        <taxon>Satyrinae</taxon>
        <taxon>Satyrini</taxon>
        <taxon>Mycalesina</taxon>
        <taxon>Bicyclus</taxon>
    </lineage>
</organism>
<name>A0A6J1NXT7_BICAN</name>
<protein>
    <submittedName>
        <fullName evidence="12">Gastrula zinc finger protein XlCGF57.1-like</fullName>
    </submittedName>
</protein>
<evidence type="ECO:0000256" key="3">
    <source>
        <dbReference type="ARBA" id="ARBA00022771"/>
    </source>
</evidence>
<feature type="domain" description="ZAD" evidence="10">
    <location>
        <begin position="7"/>
        <end position="84"/>
    </location>
</feature>
<dbReference type="PANTHER" id="PTHR24393">
    <property type="entry name" value="ZINC FINGER PROTEIN"/>
    <property type="match status" value="1"/>
</dbReference>
<proteinExistence type="predicted"/>
<evidence type="ECO:0000256" key="8">
    <source>
        <dbReference type="SAM" id="MobiDB-lite"/>
    </source>
</evidence>
<feature type="domain" description="C2H2-type" evidence="9">
    <location>
        <begin position="244"/>
        <end position="271"/>
    </location>
</feature>
<dbReference type="SUPFAM" id="SSF57667">
    <property type="entry name" value="beta-beta-alpha zinc fingers"/>
    <property type="match status" value="4"/>
</dbReference>
<dbReference type="GO" id="GO:0008270">
    <property type="term" value="F:zinc ion binding"/>
    <property type="evidence" value="ECO:0007669"/>
    <property type="project" value="UniProtKB-UniRule"/>
</dbReference>
<dbReference type="PROSITE" id="PS51915">
    <property type="entry name" value="ZAD"/>
    <property type="match status" value="1"/>
</dbReference>
<dbReference type="Gene3D" id="3.30.160.60">
    <property type="entry name" value="Classic Zinc Finger"/>
    <property type="match status" value="7"/>
</dbReference>
<feature type="binding site" evidence="7">
    <location>
        <position position="57"/>
    </location>
    <ligand>
        <name>Zn(2+)</name>
        <dbReference type="ChEBI" id="CHEBI:29105"/>
    </ligand>
</feature>
<evidence type="ECO:0000256" key="6">
    <source>
        <dbReference type="PROSITE-ProRule" id="PRU00042"/>
    </source>
</evidence>
<feature type="binding site" evidence="7">
    <location>
        <position position="9"/>
    </location>
    <ligand>
        <name>Zn(2+)</name>
        <dbReference type="ChEBI" id="CHEBI:29105"/>
    </ligand>
</feature>
<evidence type="ECO:0000259" key="10">
    <source>
        <dbReference type="PROSITE" id="PS51915"/>
    </source>
</evidence>
<dbReference type="GeneID" id="112053177"/>
<feature type="binding site" evidence="7">
    <location>
        <position position="60"/>
    </location>
    <ligand>
        <name>Zn(2+)</name>
        <dbReference type="ChEBI" id="CHEBI:29105"/>
    </ligand>
</feature>
<evidence type="ECO:0000256" key="5">
    <source>
        <dbReference type="ARBA" id="ARBA00023242"/>
    </source>
</evidence>
<sequence>MSEVENAYCRLCAELKSSAKLVNLLNEDAVREDILIKLKKMNINIEFIEESMPNTVCYSCTASIDKAFEIILEIEKAQEILEDIILVKKNIKKEELVSDFDNDFIEPYLSYDVDIKLEDTQGHNSKKTKYKEKKKKKLLHNDLDGIPLSQLKLTWQEYSWQCAYCETLFPTIDELKSHSIQYHECCNPYRCTDCNIRKLRLDSFIAHVKRHRKYLKLSCYKCHKRFPKITDAKLHETLHVDSSYFCTGCNESFNTSDELTDHSKYNRDLKVRQLPPIAKNRLESLNCPICQKSFKYKGTLTNHLLTHTDRKREHTCDKCGKRFLSKQNLAGHMMLHDDVRPYPCEICKFRFRTPAQLRMHVGIHDGIKPFSCDQCGRCFRLRKQLSNHSIVHTDALPYVCSYCSKKFRFKSILNQHIRQHTGVKPYSCQHCERTFTNWPNYNKHMKRRHGLNMAKKKRTPKGVYPIDPVTGQLILYEESNKTLEWKSKLLEGTRKPGRPKGINNDNTNVPLICDDNDE</sequence>
<dbReference type="PANTHER" id="PTHR24393:SF156">
    <property type="entry name" value="ZINC FINGER PROTEIN 271-LIKE"/>
    <property type="match status" value="1"/>
</dbReference>
<dbReference type="Pfam" id="PF13912">
    <property type="entry name" value="zf-C2H2_6"/>
    <property type="match status" value="2"/>
</dbReference>
<evidence type="ECO:0000313" key="11">
    <source>
        <dbReference type="Proteomes" id="UP001652582"/>
    </source>
</evidence>
<evidence type="ECO:0000313" key="12">
    <source>
        <dbReference type="RefSeq" id="XP_023948266.2"/>
    </source>
</evidence>
<dbReference type="Gene3D" id="3.40.1800.20">
    <property type="match status" value="1"/>
</dbReference>
<dbReference type="InterPro" id="IPR036236">
    <property type="entry name" value="Znf_C2H2_sf"/>
</dbReference>
<feature type="domain" description="C2H2-type" evidence="9">
    <location>
        <begin position="285"/>
        <end position="312"/>
    </location>
</feature>
<gene>
    <name evidence="12" type="primary">LOC112053177</name>
</gene>
<evidence type="ECO:0000256" key="7">
    <source>
        <dbReference type="PROSITE-ProRule" id="PRU01263"/>
    </source>
</evidence>
<dbReference type="Proteomes" id="UP001652582">
    <property type="component" value="Chromosome 18"/>
</dbReference>
<evidence type="ECO:0000256" key="4">
    <source>
        <dbReference type="ARBA" id="ARBA00022833"/>
    </source>
</evidence>
<feature type="region of interest" description="Disordered" evidence="8">
    <location>
        <begin position="493"/>
        <end position="518"/>
    </location>
</feature>
<dbReference type="InterPro" id="IPR013087">
    <property type="entry name" value="Znf_C2H2_type"/>
</dbReference>
<dbReference type="Pfam" id="PF00096">
    <property type="entry name" value="zf-C2H2"/>
    <property type="match status" value="5"/>
</dbReference>
<keyword evidence="1 7" id="KW-0479">Metal-binding</keyword>
<keyword evidence="2" id="KW-0677">Repeat</keyword>
<dbReference type="SMART" id="SM00355">
    <property type="entry name" value="ZnF_C2H2"/>
    <property type="match status" value="10"/>
</dbReference>
<feature type="domain" description="C2H2-type" evidence="9">
    <location>
        <begin position="342"/>
        <end position="369"/>
    </location>
</feature>
<evidence type="ECO:0000256" key="2">
    <source>
        <dbReference type="ARBA" id="ARBA00022737"/>
    </source>
</evidence>
<keyword evidence="3 6" id="KW-0863">Zinc-finger</keyword>
<feature type="domain" description="C2H2-type" evidence="9">
    <location>
        <begin position="398"/>
        <end position="425"/>
    </location>
</feature>
<dbReference type="InterPro" id="IPR012934">
    <property type="entry name" value="Znf_AD"/>
</dbReference>
<dbReference type="PROSITE" id="PS50157">
    <property type="entry name" value="ZINC_FINGER_C2H2_2"/>
    <property type="match status" value="7"/>
</dbReference>
<dbReference type="RefSeq" id="XP_023948266.2">
    <property type="nucleotide sequence ID" value="XM_024092498.2"/>
</dbReference>
<keyword evidence="11" id="KW-1185">Reference proteome</keyword>
<evidence type="ECO:0000259" key="9">
    <source>
        <dbReference type="PROSITE" id="PS50157"/>
    </source>
</evidence>
<keyword evidence="5" id="KW-0539">Nucleus</keyword>
<dbReference type="GO" id="GO:0000978">
    <property type="term" value="F:RNA polymerase II cis-regulatory region sequence-specific DNA binding"/>
    <property type="evidence" value="ECO:0007669"/>
    <property type="project" value="TreeGrafter"/>
</dbReference>
<evidence type="ECO:0000256" key="1">
    <source>
        <dbReference type="ARBA" id="ARBA00022723"/>
    </source>
</evidence>
<dbReference type="SMART" id="SM00868">
    <property type="entry name" value="zf-AD"/>
    <property type="match status" value="1"/>
</dbReference>
<dbReference type="PROSITE" id="PS00028">
    <property type="entry name" value="ZINC_FINGER_C2H2_1"/>
    <property type="match status" value="7"/>
</dbReference>
<feature type="binding site" evidence="7">
    <location>
        <position position="12"/>
    </location>
    <ligand>
        <name>Zn(2+)</name>
        <dbReference type="ChEBI" id="CHEBI:29105"/>
    </ligand>
</feature>
<dbReference type="OrthoDB" id="3437960at2759"/>
<keyword evidence="4 7" id="KW-0862">Zinc</keyword>
<feature type="domain" description="C2H2-type" evidence="9">
    <location>
        <begin position="314"/>
        <end position="341"/>
    </location>
</feature>
<accession>A0A6J1NXT7</accession>
<dbReference type="KEGG" id="bany:112053177"/>
<dbReference type="GO" id="GO:0005634">
    <property type="term" value="C:nucleus"/>
    <property type="evidence" value="ECO:0007669"/>
    <property type="project" value="UniProtKB-SubCell"/>
</dbReference>
<feature type="domain" description="C2H2-type" evidence="9">
    <location>
        <begin position="370"/>
        <end position="397"/>
    </location>
</feature>